<dbReference type="InterPro" id="IPR029062">
    <property type="entry name" value="Class_I_gatase-like"/>
</dbReference>
<dbReference type="Proteomes" id="UP000186112">
    <property type="component" value="Unassembled WGS sequence"/>
</dbReference>
<dbReference type="Gene3D" id="3.40.50.880">
    <property type="match status" value="1"/>
</dbReference>
<evidence type="ECO:0000313" key="2">
    <source>
        <dbReference type="EMBL" id="OLS03267.1"/>
    </source>
</evidence>
<keyword evidence="1" id="KW-0472">Membrane</keyword>
<sequence length="786" mass="89341">MKKYRNILRAFVIIIFILNILPVIVLADTNENNKKDFETKVTYGFNKYYKNYLDIQTPVKVEIKNNLKDVEGEVQVLFEKDRYDQKVLYEAYIEELDLKKGATKTIDINVLMSGRRGAILKIVDSKEKVLFEQKINFEKGDDIRNISIGVLSDNYDSLSFLNSIRLDKNSSSIDKKTTSMADLNGVFPEDKDLLRSLNMILINDYDTENLNEKQIEALKGYIQEGGTLVVGTGSKYQKNLKGLEDINYFNPIKTSRIDGYGGVLIAEGEVDGVKAFLTEKEKSVAYNKKLQNGNIIILGFDLAEDKFLNWGEKNNFIKKIIDDYTKVEVDGDIEKRESNNLENMVSYIPNSDGVKGKSIVFTILIFLIVAGPINYLVLKKLDKSEKAWLTIPFISLVFTIAIYMVGIGTRFDDPMSNNAAIIQINNKGEVIDSLVATGVFGFKEGDLNVSFDENTSINLNPNNDDGINPMKFNDKDTIAKYNLGKQKNIEFKKIGRWESKTINSSKAIDDIDIKVHDLKIDNKGIKGKIKNNSDLNIEDAVLIYGGTHHKLGNIDKKFTQDIEIDSNKLKKSIPSSVVYEIVENIYPWRDEMYNQNDILSESAKRTMIEEALFQYIEQDSDMSMIIAWNKEAIIDDIEINGKKPSRVDRNLIIIPLDIEYKTGQEVVIPEGVFKPTIEELNYLDMDSYSRELHGDGNVVYSLKPNENIALESMEINISTSPDISSYIYSYDKDIWEESDKNKLVIDKNNIGIYYREEKGVKIKFEAKPGKDNIISPPLFSIKGVGK</sequence>
<dbReference type="SUPFAM" id="SSF52317">
    <property type="entry name" value="Class I glutamine amidotransferase-like"/>
    <property type="match status" value="1"/>
</dbReference>
<evidence type="ECO:0000256" key="1">
    <source>
        <dbReference type="SAM" id="Phobius"/>
    </source>
</evidence>
<organism evidence="2 3">
    <name type="scientific">Tissierella creatinophila DSM 6911</name>
    <dbReference type="NCBI Taxonomy" id="1123403"/>
    <lineage>
        <taxon>Bacteria</taxon>
        <taxon>Bacillati</taxon>
        <taxon>Bacillota</taxon>
        <taxon>Tissierellia</taxon>
        <taxon>Tissierellales</taxon>
        <taxon>Tissierellaceae</taxon>
        <taxon>Tissierella</taxon>
    </lineage>
</organism>
<accession>A0A1U7M7J5</accession>
<reference evidence="2 3" key="1">
    <citation type="submission" date="2016-02" db="EMBL/GenBank/DDBJ databases">
        <title>Genome sequence of Tissierella creatinophila DSM 6911.</title>
        <authorList>
            <person name="Poehlein A."/>
            <person name="Daniel R."/>
        </authorList>
    </citation>
    <scope>NUCLEOTIDE SEQUENCE [LARGE SCALE GENOMIC DNA]</scope>
    <source>
        <strain evidence="2 3">DSM 6911</strain>
    </source>
</reference>
<keyword evidence="1" id="KW-1133">Transmembrane helix</keyword>
<comment type="caution">
    <text evidence="2">The sequence shown here is derived from an EMBL/GenBank/DDBJ whole genome shotgun (WGS) entry which is preliminary data.</text>
</comment>
<feature type="transmembrane region" description="Helical" evidence="1">
    <location>
        <begin position="7"/>
        <end position="27"/>
    </location>
</feature>
<name>A0A1U7M7J5_TISCR</name>
<gene>
    <name evidence="2" type="ORF">TICRE_06950</name>
</gene>
<dbReference type="AlphaFoldDB" id="A0A1U7M7J5"/>
<dbReference type="EMBL" id="LTDM01000010">
    <property type="protein sequence ID" value="OLS03267.1"/>
    <property type="molecule type" value="Genomic_DNA"/>
</dbReference>
<proteinExistence type="predicted"/>
<feature type="transmembrane region" description="Helical" evidence="1">
    <location>
        <begin position="387"/>
        <end position="406"/>
    </location>
</feature>
<evidence type="ECO:0000313" key="3">
    <source>
        <dbReference type="Proteomes" id="UP000186112"/>
    </source>
</evidence>
<feature type="transmembrane region" description="Helical" evidence="1">
    <location>
        <begin position="359"/>
        <end position="378"/>
    </location>
</feature>
<protein>
    <submittedName>
        <fullName evidence="2">Uncharacterized protein</fullName>
    </submittedName>
</protein>
<dbReference type="RefSeq" id="WP_075725179.1">
    <property type="nucleotide sequence ID" value="NZ_LTDM01000010.1"/>
</dbReference>
<keyword evidence="1" id="KW-0812">Transmembrane</keyword>
<dbReference type="OrthoDB" id="137965at2"/>
<keyword evidence="3" id="KW-1185">Reference proteome</keyword>